<evidence type="ECO:0000313" key="3">
    <source>
        <dbReference type="Proteomes" id="UP000053477"/>
    </source>
</evidence>
<dbReference type="AlphaFoldDB" id="A0A0H2RW24"/>
<dbReference type="InParanoid" id="A0A0H2RW24"/>
<name>A0A0H2RW24_9AGAM</name>
<feature type="compositionally biased region" description="Basic and acidic residues" evidence="1">
    <location>
        <begin position="1"/>
        <end position="11"/>
    </location>
</feature>
<gene>
    <name evidence="2" type="ORF">SCHPADRAFT_901843</name>
</gene>
<accession>A0A0H2RW24</accession>
<dbReference type="EMBL" id="KQ085921">
    <property type="protein sequence ID" value="KLO16019.1"/>
    <property type="molecule type" value="Genomic_DNA"/>
</dbReference>
<keyword evidence="3" id="KW-1185">Reference proteome</keyword>
<dbReference type="Proteomes" id="UP000053477">
    <property type="component" value="Unassembled WGS sequence"/>
</dbReference>
<proteinExistence type="predicted"/>
<reference evidence="2 3" key="1">
    <citation type="submission" date="2015-04" db="EMBL/GenBank/DDBJ databases">
        <title>Complete genome sequence of Schizopora paradoxa KUC8140, a cosmopolitan wood degrader in East Asia.</title>
        <authorList>
            <consortium name="DOE Joint Genome Institute"/>
            <person name="Min B."/>
            <person name="Park H."/>
            <person name="Jang Y."/>
            <person name="Kim J.-J."/>
            <person name="Kim K.H."/>
            <person name="Pangilinan J."/>
            <person name="Lipzen A."/>
            <person name="Riley R."/>
            <person name="Grigoriev I.V."/>
            <person name="Spatafora J.W."/>
            <person name="Choi I.-G."/>
        </authorList>
    </citation>
    <scope>NUCLEOTIDE SEQUENCE [LARGE SCALE GENOMIC DNA]</scope>
    <source>
        <strain evidence="2 3">KUC8140</strain>
    </source>
</reference>
<organism evidence="2 3">
    <name type="scientific">Schizopora paradoxa</name>
    <dbReference type="NCBI Taxonomy" id="27342"/>
    <lineage>
        <taxon>Eukaryota</taxon>
        <taxon>Fungi</taxon>
        <taxon>Dikarya</taxon>
        <taxon>Basidiomycota</taxon>
        <taxon>Agaricomycotina</taxon>
        <taxon>Agaricomycetes</taxon>
        <taxon>Hymenochaetales</taxon>
        <taxon>Schizoporaceae</taxon>
        <taxon>Schizopora</taxon>
    </lineage>
</organism>
<feature type="region of interest" description="Disordered" evidence="1">
    <location>
        <begin position="1"/>
        <end position="38"/>
    </location>
</feature>
<evidence type="ECO:0000256" key="1">
    <source>
        <dbReference type="SAM" id="MobiDB-lite"/>
    </source>
</evidence>
<evidence type="ECO:0000313" key="2">
    <source>
        <dbReference type="EMBL" id="KLO16019.1"/>
    </source>
</evidence>
<sequence length="157" mass="17988">MDDLLRGRVEESDFAAIGSTRSSKPSPSTSTTERKDIEMSATPAPFPEFIVAGRRNRSFRHQVLGYPIPNEWLEKRSMELIGKVDIYRAVTQALIDFGSNRPLRGVYDRKNNEYMYVISMGENLAPATVRDPPEEECEWFRNYFGVEGKPLWYDVCG</sequence>
<feature type="compositionally biased region" description="Low complexity" evidence="1">
    <location>
        <begin position="19"/>
        <end position="31"/>
    </location>
</feature>
<protein>
    <submittedName>
        <fullName evidence="2">Uncharacterized protein</fullName>
    </submittedName>
</protein>